<evidence type="ECO:0000256" key="2">
    <source>
        <dbReference type="ARBA" id="ARBA00023002"/>
    </source>
</evidence>
<dbReference type="InterPro" id="IPR002347">
    <property type="entry name" value="SDR_fam"/>
</dbReference>
<dbReference type="AlphaFoldDB" id="A0A381XYA7"/>
<proteinExistence type="inferred from homology"/>
<evidence type="ECO:0008006" key="5">
    <source>
        <dbReference type="Google" id="ProtNLM"/>
    </source>
</evidence>
<gene>
    <name evidence="4" type="ORF">METZ01_LOCUS122608</name>
</gene>
<protein>
    <recommendedName>
        <fullName evidence="5">Short-chain dehydrogenase</fullName>
    </recommendedName>
</protein>
<comment type="similarity">
    <text evidence="1">Belongs to the short-chain dehydrogenases/reductases (SDR) family.</text>
</comment>
<dbReference type="PANTHER" id="PTHR43477">
    <property type="entry name" value="DIHYDROANTICAPSIN 7-DEHYDROGENASE"/>
    <property type="match status" value="1"/>
</dbReference>
<dbReference type="EMBL" id="UINC01016823">
    <property type="protein sequence ID" value="SVA69754.1"/>
    <property type="molecule type" value="Genomic_DNA"/>
</dbReference>
<name>A0A381XYA7_9ZZZZ</name>
<sequence length="255" mass="27068">MDLNIRGRKAVITGGSKGIGRAVADRLASEGVDVHLVARTPETLEATVSELRNDYGINASFSALDLSVSANIDRLFADCSDPIDILVNNAGAIPGGSMDLVVEDTWREAWDLKVFGYINMCRLAYARMRDVGQGVIINIIGAAGERPSQGYIAGSGGNASLMAITRALGGRSLEDGIRVVAINPGQIKTERLVTILKTQALERFGDEDRWEELIDPVFPPGNPQHIADLVAFLASDLSGNTTGTVLTVDGGSCAR</sequence>
<dbReference type="Gene3D" id="3.40.50.720">
    <property type="entry name" value="NAD(P)-binding Rossmann-like Domain"/>
    <property type="match status" value="1"/>
</dbReference>
<dbReference type="NCBIfam" id="NF004779">
    <property type="entry name" value="PRK06125.1"/>
    <property type="match status" value="1"/>
</dbReference>
<dbReference type="SUPFAM" id="SSF51735">
    <property type="entry name" value="NAD(P)-binding Rossmann-fold domains"/>
    <property type="match status" value="1"/>
</dbReference>
<dbReference type="Pfam" id="PF00106">
    <property type="entry name" value="adh_short"/>
    <property type="match status" value="1"/>
</dbReference>
<dbReference type="GO" id="GO:0016491">
    <property type="term" value="F:oxidoreductase activity"/>
    <property type="evidence" value="ECO:0007669"/>
    <property type="project" value="UniProtKB-KW"/>
</dbReference>
<organism evidence="4">
    <name type="scientific">marine metagenome</name>
    <dbReference type="NCBI Taxonomy" id="408172"/>
    <lineage>
        <taxon>unclassified sequences</taxon>
        <taxon>metagenomes</taxon>
        <taxon>ecological metagenomes</taxon>
    </lineage>
</organism>
<evidence type="ECO:0000256" key="1">
    <source>
        <dbReference type="ARBA" id="ARBA00006484"/>
    </source>
</evidence>
<evidence type="ECO:0000313" key="4">
    <source>
        <dbReference type="EMBL" id="SVA69754.1"/>
    </source>
</evidence>
<keyword evidence="3" id="KW-0520">NAD</keyword>
<accession>A0A381XYA7</accession>
<dbReference type="InterPro" id="IPR051122">
    <property type="entry name" value="SDR_DHRS6-like"/>
</dbReference>
<dbReference type="InterPro" id="IPR036291">
    <property type="entry name" value="NAD(P)-bd_dom_sf"/>
</dbReference>
<evidence type="ECO:0000256" key="3">
    <source>
        <dbReference type="ARBA" id="ARBA00023027"/>
    </source>
</evidence>
<dbReference type="PRINTS" id="PR00081">
    <property type="entry name" value="GDHRDH"/>
</dbReference>
<keyword evidence="2" id="KW-0560">Oxidoreductase</keyword>
<reference evidence="4" key="1">
    <citation type="submission" date="2018-05" db="EMBL/GenBank/DDBJ databases">
        <authorList>
            <person name="Lanie J.A."/>
            <person name="Ng W.-L."/>
            <person name="Kazmierczak K.M."/>
            <person name="Andrzejewski T.M."/>
            <person name="Davidsen T.M."/>
            <person name="Wayne K.J."/>
            <person name="Tettelin H."/>
            <person name="Glass J.I."/>
            <person name="Rusch D."/>
            <person name="Podicherti R."/>
            <person name="Tsui H.-C.T."/>
            <person name="Winkler M.E."/>
        </authorList>
    </citation>
    <scope>NUCLEOTIDE SEQUENCE</scope>
</reference>
<dbReference type="PANTHER" id="PTHR43477:SF4">
    <property type="entry name" value="DEHYDROGENASE_REDUCTASE SDR FAMILY MEMBER 6"/>
    <property type="match status" value="1"/>
</dbReference>